<dbReference type="EMBL" id="GIBP01010077">
    <property type="protein sequence ID" value="NDV39046.1"/>
    <property type="molecule type" value="Transcribed_RNA"/>
</dbReference>
<feature type="binding site" evidence="5">
    <location>
        <position position="128"/>
    </location>
    <ligand>
        <name>GTP</name>
        <dbReference type="ChEBI" id="CHEBI:37565"/>
    </ligand>
</feature>
<dbReference type="Gene3D" id="3.40.50.300">
    <property type="entry name" value="P-loop containing nucleotide triphosphate hydrolases"/>
    <property type="match status" value="1"/>
</dbReference>
<dbReference type="FunFam" id="3.40.50.300:FF:000692">
    <property type="entry name" value="Guanine nucleotide-binding protein subunit alpha"/>
    <property type="match status" value="1"/>
</dbReference>
<dbReference type="GO" id="GO:0005737">
    <property type="term" value="C:cytoplasm"/>
    <property type="evidence" value="ECO:0007669"/>
    <property type="project" value="TreeGrafter"/>
</dbReference>
<evidence type="ECO:0000256" key="2">
    <source>
        <dbReference type="ARBA" id="ARBA00022741"/>
    </source>
</evidence>
<evidence type="ECO:0000256" key="5">
    <source>
        <dbReference type="PIRSR" id="PIRSR601019-1"/>
    </source>
</evidence>
<dbReference type="GO" id="GO:0005834">
    <property type="term" value="C:heterotrimeric G-protein complex"/>
    <property type="evidence" value="ECO:0007669"/>
    <property type="project" value="TreeGrafter"/>
</dbReference>
<accession>A0A6B2LPU2</accession>
<dbReference type="GO" id="GO:0031683">
    <property type="term" value="F:G-protein beta/gamma-subunit complex binding"/>
    <property type="evidence" value="ECO:0007669"/>
    <property type="project" value="InterPro"/>
</dbReference>
<dbReference type="GO" id="GO:0005525">
    <property type="term" value="F:GTP binding"/>
    <property type="evidence" value="ECO:0007669"/>
    <property type="project" value="UniProtKB-KW"/>
</dbReference>
<keyword evidence="4" id="KW-0807">Transducer</keyword>
<name>A0A6B2LPU2_9EUKA</name>
<reference evidence="6" key="1">
    <citation type="journal article" date="2020" name="J. Eukaryot. Microbiol.">
        <title>De novo Sequencing, Assembly and Annotation of the Transcriptome for the Free-Living Testate Amoeba Arcella intermedia.</title>
        <authorList>
            <person name="Ribeiro G.M."/>
            <person name="Porfirio-Sousa A.L."/>
            <person name="Maurer-Alcala X.X."/>
            <person name="Katz L.A."/>
            <person name="Lahr D.J.G."/>
        </authorList>
    </citation>
    <scope>NUCLEOTIDE SEQUENCE</scope>
</reference>
<keyword evidence="2 5" id="KW-0547">Nucleotide-binding</keyword>
<dbReference type="InterPro" id="IPR001019">
    <property type="entry name" value="Gprotein_alpha_su"/>
</dbReference>
<dbReference type="SUPFAM" id="SSF52540">
    <property type="entry name" value="P-loop containing nucleoside triphosphate hydrolases"/>
    <property type="match status" value="1"/>
</dbReference>
<dbReference type="GO" id="GO:0046872">
    <property type="term" value="F:metal ion binding"/>
    <property type="evidence" value="ECO:0007669"/>
    <property type="project" value="UniProtKB-KW"/>
</dbReference>
<dbReference type="PANTHER" id="PTHR10218:SF302">
    <property type="entry name" value="GUANINE NUCLEOTIDE-BINDING PROTEIN ALPHA-5 SUBUNIT"/>
    <property type="match status" value="1"/>
</dbReference>
<dbReference type="PANTHER" id="PTHR10218">
    <property type="entry name" value="GTP-BINDING PROTEIN ALPHA SUBUNIT"/>
    <property type="match status" value="1"/>
</dbReference>
<evidence type="ECO:0000256" key="4">
    <source>
        <dbReference type="ARBA" id="ARBA00023224"/>
    </source>
</evidence>
<dbReference type="GO" id="GO:0001664">
    <property type="term" value="F:G protein-coupled receptor binding"/>
    <property type="evidence" value="ECO:0007669"/>
    <property type="project" value="TreeGrafter"/>
</dbReference>
<dbReference type="PROSITE" id="PS51882">
    <property type="entry name" value="G_ALPHA"/>
    <property type="match status" value="1"/>
</dbReference>
<evidence type="ECO:0000256" key="1">
    <source>
        <dbReference type="ARBA" id="ARBA00022723"/>
    </source>
</evidence>
<evidence type="ECO:0000313" key="6">
    <source>
        <dbReference type="EMBL" id="NDV39046.1"/>
    </source>
</evidence>
<dbReference type="InterPro" id="IPR027417">
    <property type="entry name" value="P-loop_NTPase"/>
</dbReference>
<keyword evidence="3 5" id="KW-0342">GTP-binding</keyword>
<organism evidence="6">
    <name type="scientific">Arcella intermedia</name>
    <dbReference type="NCBI Taxonomy" id="1963864"/>
    <lineage>
        <taxon>Eukaryota</taxon>
        <taxon>Amoebozoa</taxon>
        <taxon>Tubulinea</taxon>
        <taxon>Elardia</taxon>
        <taxon>Arcellinida</taxon>
        <taxon>Sphaerothecina</taxon>
        <taxon>Arcellidae</taxon>
        <taxon>Arcella</taxon>
    </lineage>
</organism>
<protein>
    <submittedName>
        <fullName evidence="6">Uncharacterized protein</fullName>
    </submittedName>
</protein>
<feature type="binding site" evidence="5">
    <location>
        <begin position="71"/>
        <end position="74"/>
    </location>
    <ligand>
        <name>GTP</name>
        <dbReference type="ChEBI" id="CHEBI:37565"/>
    </ligand>
</feature>
<dbReference type="AlphaFoldDB" id="A0A6B2LPU2"/>
<proteinExistence type="predicted"/>
<evidence type="ECO:0000256" key="3">
    <source>
        <dbReference type="ARBA" id="ARBA00023134"/>
    </source>
</evidence>
<dbReference type="Pfam" id="PF00503">
    <property type="entry name" value="G-alpha"/>
    <property type="match status" value="1"/>
</dbReference>
<dbReference type="GO" id="GO:0007188">
    <property type="term" value="P:adenylate cyclase-modulating G protein-coupled receptor signaling pathway"/>
    <property type="evidence" value="ECO:0007669"/>
    <property type="project" value="TreeGrafter"/>
</dbReference>
<sequence length="137" mass="16163">MIDKPESSTWKSLIEEEQNLTAIIYFVATDEYDVIDEGTGECKIEMSRSKLKEIVCSGVINEKTRIVVFLNRKDLFQERMKDPNGFEAFKQRFPEYRGGPDEVEGLDFLRDWFKSVTDRRINVHYTSAFDNERYMKV</sequence>
<keyword evidence="1" id="KW-0479">Metal-binding</keyword>
<dbReference type="GO" id="GO:0003924">
    <property type="term" value="F:GTPase activity"/>
    <property type="evidence" value="ECO:0007669"/>
    <property type="project" value="InterPro"/>
</dbReference>